<evidence type="ECO:0000313" key="10">
    <source>
        <dbReference type="Proteomes" id="UP000695022"/>
    </source>
</evidence>
<evidence type="ECO:0000256" key="2">
    <source>
        <dbReference type="ARBA" id="ARBA00022676"/>
    </source>
</evidence>
<keyword evidence="5 8" id="KW-0256">Endoplasmic reticulum</keyword>
<evidence type="ECO:0000256" key="3">
    <source>
        <dbReference type="ARBA" id="ARBA00022679"/>
    </source>
</evidence>
<dbReference type="GeneID" id="106811440"/>
<protein>
    <recommendedName>
        <fullName evidence="8">Mannosyltransferase</fullName>
        <ecNumber evidence="8">2.4.1.-</ecNumber>
    </recommendedName>
</protein>
<evidence type="ECO:0000313" key="11">
    <source>
        <dbReference type="RefSeq" id="XP_014670540.1"/>
    </source>
</evidence>
<comment type="similarity">
    <text evidence="8">Belongs to the glycosyltransferase 22 family.</text>
</comment>
<keyword evidence="7" id="KW-0472">Membrane</keyword>
<feature type="compositionally biased region" description="Basic and acidic residues" evidence="9">
    <location>
        <begin position="34"/>
        <end position="49"/>
    </location>
</feature>
<evidence type="ECO:0000256" key="8">
    <source>
        <dbReference type="RuleBase" id="RU363075"/>
    </source>
</evidence>
<gene>
    <name evidence="11" type="primary">LOC106811440</name>
</gene>
<dbReference type="InterPro" id="IPR005599">
    <property type="entry name" value="GPI_mannosylTrfase"/>
</dbReference>
<dbReference type="Pfam" id="PF03901">
    <property type="entry name" value="Glyco_transf_22"/>
    <property type="match status" value="1"/>
</dbReference>
<reference evidence="11" key="1">
    <citation type="submission" date="2025-08" db="UniProtKB">
        <authorList>
            <consortium name="RefSeq"/>
        </authorList>
    </citation>
    <scope>IDENTIFICATION</scope>
</reference>
<evidence type="ECO:0000256" key="7">
    <source>
        <dbReference type="ARBA" id="ARBA00023136"/>
    </source>
</evidence>
<dbReference type="PANTHER" id="PTHR22760:SF4">
    <property type="entry name" value="GPI MANNOSYLTRANSFERASE 3"/>
    <property type="match status" value="1"/>
</dbReference>
<sequence length="587" mass="63862">MPSGGRTARRERSTSPKTRYTRTNMATTTTTTTETRHRAVATRDRDGGRRPASPADGARNARHARKADAASSGKRWGASGSDGATLCALVIFRVVSAFVVRTSFVPDEYWQSLEVAHRVAFGYGHLTWEWREAIRGALYPGAIAAVYRLLSLVGADSRAALVLLPRVLQGALSAYGDYHVLVLARRLFGDGAGRWALAAHCASWFGFYAAPRTLTNTAEAALTAVALARFPWPAACLHRDGRREGAPPPPPHEFAYLRAAALACLVRPTAAVTWAPLCAWHAWSSRGRVRAMLRGFAPVAAAALVVAATTDRLVYGRWTSSHYNFLHFNVLRDLGATYGTHPWHWYVTQGLPAVAPAHIVPACVGAARSHNALPALLLAWHVAALSIPAHKEFRFLLPVLPLVSVYVGHLLDSLATPATPGGGRRKLAVSLLLGWLIVADAPLALYTSVVHQQGALAIMEHVASVAGGRQGAPPASVLFLMPCHSTPFYSHVHANATMRFLTCEPNLEGAADYEDEADRFYRAPLLWLGRHASPPRPLPTHVVMFDALAPRVEVWLGKYGFAECARVFHTHFPDGRVGSQIHMYCRR</sequence>
<evidence type="ECO:0000256" key="1">
    <source>
        <dbReference type="ARBA" id="ARBA00004477"/>
    </source>
</evidence>
<keyword evidence="3" id="KW-0808">Transferase</keyword>
<accession>A0ABM1EEB9</accession>
<dbReference type="EC" id="2.4.1.-" evidence="8"/>
<evidence type="ECO:0000256" key="6">
    <source>
        <dbReference type="ARBA" id="ARBA00022989"/>
    </source>
</evidence>
<evidence type="ECO:0000256" key="4">
    <source>
        <dbReference type="ARBA" id="ARBA00022692"/>
    </source>
</evidence>
<keyword evidence="4" id="KW-0812">Transmembrane</keyword>
<dbReference type="RefSeq" id="XP_014670540.1">
    <property type="nucleotide sequence ID" value="XM_014815054.1"/>
</dbReference>
<feature type="region of interest" description="Disordered" evidence="9">
    <location>
        <begin position="1"/>
        <end position="81"/>
    </location>
</feature>
<organism evidence="10 11">
    <name type="scientific">Priapulus caudatus</name>
    <name type="common">Priapulid worm</name>
    <dbReference type="NCBI Taxonomy" id="37621"/>
    <lineage>
        <taxon>Eukaryota</taxon>
        <taxon>Metazoa</taxon>
        <taxon>Ecdysozoa</taxon>
        <taxon>Scalidophora</taxon>
        <taxon>Priapulida</taxon>
        <taxon>Priapulimorpha</taxon>
        <taxon>Priapulimorphida</taxon>
        <taxon>Priapulidae</taxon>
        <taxon>Priapulus</taxon>
    </lineage>
</organism>
<keyword evidence="6" id="KW-1133">Transmembrane helix</keyword>
<feature type="compositionally biased region" description="Low complexity" evidence="9">
    <location>
        <begin position="21"/>
        <end position="33"/>
    </location>
</feature>
<evidence type="ECO:0000256" key="9">
    <source>
        <dbReference type="SAM" id="MobiDB-lite"/>
    </source>
</evidence>
<dbReference type="Proteomes" id="UP000695022">
    <property type="component" value="Unplaced"/>
</dbReference>
<keyword evidence="2 8" id="KW-0328">Glycosyltransferase</keyword>
<keyword evidence="10" id="KW-1185">Reference proteome</keyword>
<evidence type="ECO:0000256" key="5">
    <source>
        <dbReference type="ARBA" id="ARBA00022824"/>
    </source>
</evidence>
<comment type="subcellular location">
    <subcellularLocation>
        <location evidence="1 8">Endoplasmic reticulum membrane</location>
        <topology evidence="1 8">Multi-pass membrane protein</topology>
    </subcellularLocation>
</comment>
<name>A0ABM1EEB9_PRICU</name>
<dbReference type="PANTHER" id="PTHR22760">
    <property type="entry name" value="GLYCOSYLTRANSFERASE"/>
    <property type="match status" value="1"/>
</dbReference>
<proteinExistence type="inferred from homology"/>